<feature type="region of interest" description="Disordered" evidence="4">
    <location>
        <begin position="523"/>
        <end position="730"/>
    </location>
</feature>
<feature type="region of interest" description="Disordered" evidence="4">
    <location>
        <begin position="18"/>
        <end position="38"/>
    </location>
</feature>
<evidence type="ECO:0000256" key="2">
    <source>
        <dbReference type="ARBA" id="ARBA00024341"/>
    </source>
</evidence>
<dbReference type="OrthoDB" id="1747078at2759"/>
<dbReference type="GO" id="GO:0005516">
    <property type="term" value="F:calmodulin binding"/>
    <property type="evidence" value="ECO:0007669"/>
    <property type="project" value="UniProtKB-KW"/>
</dbReference>
<comment type="caution">
    <text evidence="6">The sequence shown here is derived from an EMBL/GenBank/DDBJ whole genome shotgun (WGS) entry which is preliminary data.</text>
</comment>
<feature type="compositionally biased region" description="Basic and acidic residues" evidence="4">
    <location>
        <begin position="403"/>
        <end position="418"/>
    </location>
</feature>
<dbReference type="Proteomes" id="UP000036987">
    <property type="component" value="Unassembled WGS sequence"/>
</dbReference>
<dbReference type="OMA" id="LMIQSHP"/>
<dbReference type="PANTHER" id="PTHR32295:SF154">
    <property type="entry name" value="PROTEIN IQ-DOMAIN 32"/>
    <property type="match status" value="1"/>
</dbReference>
<evidence type="ECO:0000313" key="6">
    <source>
        <dbReference type="EMBL" id="KMZ61810.1"/>
    </source>
</evidence>
<dbReference type="PANTHER" id="PTHR32295">
    <property type="entry name" value="IQ-DOMAIN 5-RELATED"/>
    <property type="match status" value="1"/>
</dbReference>
<dbReference type="InterPro" id="IPR025064">
    <property type="entry name" value="DUF4005"/>
</dbReference>
<dbReference type="PROSITE" id="PS50096">
    <property type="entry name" value="IQ"/>
    <property type="match status" value="1"/>
</dbReference>
<evidence type="ECO:0000313" key="7">
    <source>
        <dbReference type="Proteomes" id="UP000036987"/>
    </source>
</evidence>
<reference evidence="7" key="1">
    <citation type="journal article" date="2016" name="Nature">
        <title>The genome of the seagrass Zostera marina reveals angiosperm adaptation to the sea.</title>
        <authorList>
            <person name="Olsen J.L."/>
            <person name="Rouze P."/>
            <person name="Verhelst B."/>
            <person name="Lin Y.-C."/>
            <person name="Bayer T."/>
            <person name="Collen J."/>
            <person name="Dattolo E."/>
            <person name="De Paoli E."/>
            <person name="Dittami S."/>
            <person name="Maumus F."/>
            <person name="Michel G."/>
            <person name="Kersting A."/>
            <person name="Lauritano C."/>
            <person name="Lohaus R."/>
            <person name="Toepel M."/>
            <person name="Tonon T."/>
            <person name="Vanneste K."/>
            <person name="Amirebrahimi M."/>
            <person name="Brakel J."/>
            <person name="Bostroem C."/>
            <person name="Chovatia M."/>
            <person name="Grimwood J."/>
            <person name="Jenkins J.W."/>
            <person name="Jueterbock A."/>
            <person name="Mraz A."/>
            <person name="Stam W.T."/>
            <person name="Tice H."/>
            <person name="Bornberg-Bauer E."/>
            <person name="Green P.J."/>
            <person name="Pearson G.A."/>
            <person name="Procaccini G."/>
            <person name="Duarte C.M."/>
            <person name="Schmutz J."/>
            <person name="Reusch T.B.H."/>
            <person name="Van de Peer Y."/>
        </authorList>
    </citation>
    <scope>NUCLEOTIDE SEQUENCE [LARGE SCALE GENOMIC DNA]</scope>
    <source>
        <strain evidence="7">cv. Finnish</strain>
    </source>
</reference>
<evidence type="ECO:0000256" key="3">
    <source>
        <dbReference type="ARBA" id="ARBA00024378"/>
    </source>
</evidence>
<keyword evidence="7" id="KW-1185">Reference proteome</keyword>
<feature type="region of interest" description="Disordered" evidence="4">
    <location>
        <begin position="401"/>
        <end position="431"/>
    </location>
</feature>
<dbReference type="AlphaFoldDB" id="A0A0K9P0S2"/>
<dbReference type="Gene3D" id="1.20.5.190">
    <property type="match status" value="1"/>
</dbReference>
<dbReference type="SMART" id="SM00015">
    <property type="entry name" value="IQ"/>
    <property type="match status" value="2"/>
</dbReference>
<dbReference type="EMBL" id="LFYR01001430">
    <property type="protein sequence ID" value="KMZ61810.1"/>
    <property type="molecule type" value="Genomic_DNA"/>
</dbReference>
<keyword evidence="1" id="KW-0112">Calmodulin-binding</keyword>
<feature type="compositionally biased region" description="Basic and acidic residues" evidence="4">
    <location>
        <begin position="534"/>
        <end position="552"/>
    </location>
</feature>
<dbReference type="STRING" id="29655.A0A0K9P0S2"/>
<dbReference type="InterPro" id="IPR000048">
    <property type="entry name" value="IQ_motif_EF-hand-BS"/>
</dbReference>
<proteinExistence type="inferred from homology"/>
<feature type="compositionally biased region" description="Low complexity" evidence="4">
    <location>
        <begin position="641"/>
        <end position="651"/>
    </location>
</feature>
<name>A0A0K9P0S2_ZOSMR</name>
<feature type="compositionally biased region" description="Polar residues" evidence="4">
    <location>
        <begin position="704"/>
        <end position="721"/>
    </location>
</feature>
<dbReference type="Pfam" id="PF00612">
    <property type="entry name" value="IQ"/>
    <property type="match status" value="1"/>
</dbReference>
<accession>A0A0K9P0S2</accession>
<feature type="domain" description="DUF4005" evidence="5">
    <location>
        <begin position="636"/>
        <end position="712"/>
    </location>
</feature>
<organism evidence="6 7">
    <name type="scientific">Zostera marina</name>
    <name type="common">Eelgrass</name>
    <dbReference type="NCBI Taxonomy" id="29655"/>
    <lineage>
        <taxon>Eukaryota</taxon>
        <taxon>Viridiplantae</taxon>
        <taxon>Streptophyta</taxon>
        <taxon>Embryophyta</taxon>
        <taxon>Tracheophyta</taxon>
        <taxon>Spermatophyta</taxon>
        <taxon>Magnoliopsida</taxon>
        <taxon>Liliopsida</taxon>
        <taxon>Zosteraceae</taxon>
        <taxon>Zostera</taxon>
    </lineage>
</organism>
<protein>
    <recommendedName>
        <fullName evidence="5">DUF4005 domain-containing protein</fullName>
    </recommendedName>
</protein>
<feature type="compositionally biased region" description="Polar residues" evidence="4">
    <location>
        <begin position="665"/>
        <end position="684"/>
    </location>
</feature>
<evidence type="ECO:0000256" key="1">
    <source>
        <dbReference type="ARBA" id="ARBA00022860"/>
    </source>
</evidence>
<evidence type="ECO:0000259" key="5">
    <source>
        <dbReference type="Pfam" id="PF13178"/>
    </source>
</evidence>
<comment type="subunit">
    <text evidence="3">Binds to multiple calmodulin (CaM) in the presence of Ca(2+) and CaM-like proteins.</text>
</comment>
<comment type="similarity">
    <text evidence="2">Belongs to the IQD family.</text>
</comment>
<feature type="compositionally biased region" description="Polar residues" evidence="4">
    <location>
        <begin position="594"/>
        <end position="610"/>
    </location>
</feature>
<evidence type="ECO:0000256" key="4">
    <source>
        <dbReference type="SAM" id="MobiDB-lite"/>
    </source>
</evidence>
<sequence>MEEKRDGRSCLKIFRCVGDLPENDDSGSVQDGGSSRRKCKWRFGKRSERRRVLNNNALLTEPTSESVTVVVGEKEKKKVEEDTSEILPPPPAKISVVKFAEHTSIIPPQPTTDDDDCQIEDSIVILIQTSIRRFLAQKEMAKLQSIVKLQASVRGHLVRRQAIGTLRCVQAIVKLQALVRSRQHRSAENTVSEDGVIQSTGSQAKGSEKDIIFDTKQTKQNIMHSSTEKLLANGFARQLLELPGGREKVIHISFDPSRSDSAWKWLERWMTVTSSDVVSPHQEVGMGSTEVQITTVSVSCHSDEKQEATECKDDENSVILVEDQIALDDESDVPSKFPIVEFHDPPMPPISKQICGITRMDESTIEEDSDESKRFGIMLRKSCNPVVTAVQSIFEEPSAVSKSDMRLSGDDTKSETDHFISNPNLADEPPPPQFDVDVFKKLEMNLITETVASRCGTEISVSSTLDSPDNLTEAEVIVEAEDGEMLFEIGALNASNDHNHENADSETTPQEQKIEEIDIIHPGNRILTYSDHTVPTDEEPKHEQETDQEGNRLHLSPEGSNSMLGTTPERRTYHSNIEQGKKTNARLSAKKSRFQLSGSISPANPNTEATPDNLPKTGKRKNLTGTRKLDDSGDFEPTRMSSSSSSNSLPSYMQATESARAKVHASNSPKPASPDMHQQQNKESYTTKKRHSLPFIDGKHASSPRMQQQSSKGTNTTSPQNPAAKRKWRR</sequence>
<dbReference type="Pfam" id="PF13178">
    <property type="entry name" value="DUF4005"/>
    <property type="match status" value="1"/>
</dbReference>
<gene>
    <name evidence="6" type="ORF">ZOSMA_4G00990</name>
</gene>